<keyword evidence="3" id="KW-1185">Reference proteome</keyword>
<feature type="transmembrane region" description="Helical" evidence="1">
    <location>
        <begin position="96"/>
        <end position="120"/>
    </location>
</feature>
<reference evidence="3" key="1">
    <citation type="journal article" date="2019" name="Int. J. Syst. Evol. Microbiol.">
        <title>The Global Catalogue of Microorganisms (GCM) 10K type strain sequencing project: providing services to taxonomists for standard genome sequencing and annotation.</title>
        <authorList>
            <consortium name="The Broad Institute Genomics Platform"/>
            <consortium name="The Broad Institute Genome Sequencing Center for Infectious Disease"/>
            <person name="Wu L."/>
            <person name="Ma J."/>
        </authorList>
    </citation>
    <scope>NUCLEOTIDE SEQUENCE [LARGE SCALE GENOMIC DNA]</scope>
    <source>
        <strain evidence="3">CGMCC 1.15197</strain>
    </source>
</reference>
<proteinExistence type="predicted"/>
<keyword evidence="1" id="KW-1133">Transmembrane helix</keyword>
<dbReference type="Proteomes" id="UP000632273">
    <property type="component" value="Unassembled WGS sequence"/>
</dbReference>
<evidence type="ECO:0000313" key="3">
    <source>
        <dbReference type="Proteomes" id="UP000632273"/>
    </source>
</evidence>
<feature type="transmembrane region" description="Helical" evidence="1">
    <location>
        <begin position="30"/>
        <end position="49"/>
    </location>
</feature>
<protein>
    <submittedName>
        <fullName evidence="2">Uncharacterized protein</fullName>
    </submittedName>
</protein>
<keyword evidence="1" id="KW-0812">Transmembrane</keyword>
<evidence type="ECO:0000313" key="2">
    <source>
        <dbReference type="EMBL" id="GGE95550.1"/>
    </source>
</evidence>
<sequence length="122" mass="13622">MKPMISQERQSIAAQLLDFLLLALRLTPKLLWWLLATLVFALLNLALKDEVWPNTARAKDFFVVVAVSCFVLLPWLLSVLAWRVANSINCSPWDTLVRAFAVIGFLGATCLSLIVLILVLNA</sequence>
<keyword evidence="1" id="KW-0472">Membrane</keyword>
<feature type="transmembrane region" description="Helical" evidence="1">
    <location>
        <begin position="61"/>
        <end position="84"/>
    </location>
</feature>
<gene>
    <name evidence="2" type="ORF">GCM10011383_02850</name>
</gene>
<accession>A0ABQ1TJR0</accession>
<comment type="caution">
    <text evidence="2">The sequence shown here is derived from an EMBL/GenBank/DDBJ whole genome shotgun (WGS) entry which is preliminary data.</text>
</comment>
<evidence type="ECO:0000256" key="1">
    <source>
        <dbReference type="SAM" id="Phobius"/>
    </source>
</evidence>
<name>A0ABQ1TJR0_9BACT</name>
<dbReference type="EMBL" id="BMHT01000001">
    <property type="protein sequence ID" value="GGE95550.1"/>
    <property type="molecule type" value="Genomic_DNA"/>
</dbReference>
<organism evidence="2 3">
    <name type="scientific">Hymenobacter cavernae</name>
    <dbReference type="NCBI Taxonomy" id="2044852"/>
    <lineage>
        <taxon>Bacteria</taxon>
        <taxon>Pseudomonadati</taxon>
        <taxon>Bacteroidota</taxon>
        <taxon>Cytophagia</taxon>
        <taxon>Cytophagales</taxon>
        <taxon>Hymenobacteraceae</taxon>
        <taxon>Hymenobacter</taxon>
    </lineage>
</organism>